<protein>
    <submittedName>
        <fullName evidence="2">Uncharacterized protein</fullName>
    </submittedName>
</protein>
<keyword evidence="3" id="KW-1185">Reference proteome</keyword>
<dbReference type="HOGENOM" id="CLU_1940498_0_0_1"/>
<dbReference type="Proteomes" id="UP000015102">
    <property type="component" value="Unassembled WGS sequence"/>
</dbReference>
<keyword evidence="1" id="KW-0732">Signal</keyword>
<feature type="chain" id="PRO_5004588677" evidence="1">
    <location>
        <begin position="21"/>
        <end position="130"/>
    </location>
</feature>
<evidence type="ECO:0000313" key="3">
    <source>
        <dbReference type="Proteomes" id="UP000015102"/>
    </source>
</evidence>
<name>T1H1M9_MEGSC</name>
<reference evidence="2" key="2">
    <citation type="submission" date="2015-06" db="UniProtKB">
        <authorList>
            <consortium name="EnsemblMetazoa"/>
        </authorList>
    </citation>
    <scope>IDENTIFICATION</scope>
</reference>
<dbReference type="EnsemblMetazoa" id="MESCA010095-RA">
    <property type="protein sequence ID" value="MESCA010095-PA"/>
    <property type="gene ID" value="MESCA010095"/>
</dbReference>
<feature type="signal peptide" evidence="1">
    <location>
        <begin position="1"/>
        <end position="20"/>
    </location>
</feature>
<dbReference type="AlphaFoldDB" id="T1H1M9"/>
<evidence type="ECO:0000313" key="2">
    <source>
        <dbReference type="EnsemblMetazoa" id="MESCA010095-PA"/>
    </source>
</evidence>
<sequence length="130" mass="13349">MSKVSLFFLIVSAFIASINGDNVNAKISQSQICKFEGIGVAEFIALLNVYKNRVCETGAGGVVEQVLCLVLDLVQTLNDGLLKQLALGAVGDLLFNIVATVASTLVGKDFSQAGNGGSGLGLGLLTSTLG</sequence>
<reference evidence="3" key="1">
    <citation type="submission" date="2013-02" db="EMBL/GenBank/DDBJ databases">
        <authorList>
            <person name="Hughes D."/>
        </authorList>
    </citation>
    <scope>NUCLEOTIDE SEQUENCE</scope>
    <source>
        <strain>Durham</strain>
        <strain evidence="3">NC isolate 2 -- Noor lab</strain>
    </source>
</reference>
<dbReference type="EMBL" id="CAQQ02373617">
    <property type="status" value="NOT_ANNOTATED_CDS"/>
    <property type="molecule type" value="Genomic_DNA"/>
</dbReference>
<accession>T1H1M9</accession>
<organism evidence="2 3">
    <name type="scientific">Megaselia scalaris</name>
    <name type="common">Humpbacked fly</name>
    <name type="synonym">Phora scalaris</name>
    <dbReference type="NCBI Taxonomy" id="36166"/>
    <lineage>
        <taxon>Eukaryota</taxon>
        <taxon>Metazoa</taxon>
        <taxon>Ecdysozoa</taxon>
        <taxon>Arthropoda</taxon>
        <taxon>Hexapoda</taxon>
        <taxon>Insecta</taxon>
        <taxon>Pterygota</taxon>
        <taxon>Neoptera</taxon>
        <taxon>Endopterygota</taxon>
        <taxon>Diptera</taxon>
        <taxon>Brachycera</taxon>
        <taxon>Muscomorpha</taxon>
        <taxon>Platypezoidea</taxon>
        <taxon>Phoridae</taxon>
        <taxon>Megaseliini</taxon>
        <taxon>Megaselia</taxon>
    </lineage>
</organism>
<proteinExistence type="predicted"/>
<evidence type="ECO:0000256" key="1">
    <source>
        <dbReference type="SAM" id="SignalP"/>
    </source>
</evidence>